<dbReference type="PANTHER" id="PTHR39405">
    <property type="entry name" value="DSC E3 UBIQUITIN LIGASE COMPLEX SUBUNIT 4"/>
    <property type="match status" value="1"/>
</dbReference>
<evidence type="ECO:0000259" key="2">
    <source>
        <dbReference type="Pfam" id="PF08508"/>
    </source>
</evidence>
<evidence type="ECO:0000256" key="1">
    <source>
        <dbReference type="SAM" id="MobiDB-lite"/>
    </source>
</evidence>
<dbReference type="Pfam" id="PF08508">
    <property type="entry name" value="DUF1746"/>
    <property type="match status" value="1"/>
</dbReference>
<protein>
    <recommendedName>
        <fullName evidence="2">DUF1746 domain-containing protein</fullName>
    </recommendedName>
</protein>
<proteinExistence type="predicted"/>
<reference evidence="3 4" key="1">
    <citation type="submission" date="2023-01" db="EMBL/GenBank/DDBJ databases">
        <title>Analysis of 21 Apiospora genomes using comparative genomics revels a genus with tremendous synthesis potential of carbohydrate active enzymes and secondary metabolites.</title>
        <authorList>
            <person name="Sorensen T."/>
        </authorList>
    </citation>
    <scope>NUCLEOTIDE SEQUENCE [LARGE SCALE GENOMIC DNA]</scope>
    <source>
        <strain evidence="3 4">CBS 20057</strain>
    </source>
</reference>
<evidence type="ECO:0000313" key="3">
    <source>
        <dbReference type="EMBL" id="KAK8027198.1"/>
    </source>
</evidence>
<organism evidence="3 4">
    <name type="scientific">Apiospora marii</name>
    <dbReference type="NCBI Taxonomy" id="335849"/>
    <lineage>
        <taxon>Eukaryota</taxon>
        <taxon>Fungi</taxon>
        <taxon>Dikarya</taxon>
        <taxon>Ascomycota</taxon>
        <taxon>Pezizomycotina</taxon>
        <taxon>Sordariomycetes</taxon>
        <taxon>Xylariomycetidae</taxon>
        <taxon>Amphisphaeriales</taxon>
        <taxon>Apiosporaceae</taxon>
        <taxon>Apiospora</taxon>
    </lineage>
</organism>
<feature type="region of interest" description="Disordered" evidence="1">
    <location>
        <begin position="202"/>
        <end position="256"/>
    </location>
</feature>
<feature type="region of interest" description="Disordered" evidence="1">
    <location>
        <begin position="1"/>
        <end position="58"/>
    </location>
</feature>
<comment type="caution">
    <text evidence="3">The sequence shown here is derived from an EMBL/GenBank/DDBJ whole genome shotgun (WGS) entry which is preliminary data.</text>
</comment>
<sequence length="356" mass="38817">MNHDPTPTSLAESHSTFPRRDDETAADPSSLGAGGDDGDRRSDAAPADTRRRRSSLSRKAKEGLTKKLAFLTHLLGCLDTLIYAELCTLYYMECSFFRLFLRWLPQWTYLTPKPENIIFLLPNYQVSAIVGPNLLCMLLHIVTSLPQASEASRGYLHGGVLVDFVGQKPPASKFALLLLDLILLGLQCFMLSVNMERDKVRKIIKPPRRTTGSGGGGGGRASTQPTSTQDHDAEERGVHRDAQTASHTEDGTTGAYEMGNLEGLAERTEGEGLEPRSAEARRNSSYEELGDVLNSGNATLAEFHVRDAIRTAWGDRLNTPESGAAFALQNVGYNATLAALAAQRNARRATARATRT</sequence>
<dbReference type="Proteomes" id="UP001396898">
    <property type="component" value="Unassembled WGS sequence"/>
</dbReference>
<feature type="compositionally biased region" description="Polar residues" evidence="1">
    <location>
        <begin position="1"/>
        <end position="16"/>
    </location>
</feature>
<gene>
    <name evidence="3" type="ORF">PG991_004254</name>
</gene>
<accession>A0ABR1S621</accession>
<dbReference type="InterPro" id="IPR013715">
    <property type="entry name" value="DUF1746"/>
</dbReference>
<dbReference type="PANTHER" id="PTHR39405:SF1">
    <property type="entry name" value="DSC E3 UBIQUITIN LIGASE COMPLEX SUBUNIT 4"/>
    <property type="match status" value="1"/>
</dbReference>
<feature type="compositionally biased region" description="Basic and acidic residues" evidence="1">
    <location>
        <begin position="229"/>
        <end position="250"/>
    </location>
</feature>
<dbReference type="EMBL" id="JAQQWI010000007">
    <property type="protein sequence ID" value="KAK8027198.1"/>
    <property type="molecule type" value="Genomic_DNA"/>
</dbReference>
<dbReference type="InterPro" id="IPR038967">
    <property type="entry name" value="Dsc4-like"/>
</dbReference>
<name>A0ABR1S621_9PEZI</name>
<keyword evidence="4" id="KW-1185">Reference proteome</keyword>
<evidence type="ECO:0000313" key="4">
    <source>
        <dbReference type="Proteomes" id="UP001396898"/>
    </source>
</evidence>
<feature type="domain" description="DUF1746" evidence="2">
    <location>
        <begin position="78"/>
        <end position="190"/>
    </location>
</feature>